<gene>
    <name evidence="1" type="ORF">AACH11_22060</name>
</gene>
<dbReference type="EMBL" id="JBBUTF010000027">
    <property type="protein sequence ID" value="MEK8028652.1"/>
    <property type="molecule type" value="Genomic_DNA"/>
</dbReference>
<protein>
    <recommendedName>
        <fullName evidence="3">Transposase zinc-binding domain-containing protein</fullName>
    </recommendedName>
</protein>
<name>A0ABU9BIC0_9BURK</name>
<keyword evidence="2" id="KW-1185">Reference proteome</keyword>
<evidence type="ECO:0000313" key="2">
    <source>
        <dbReference type="Proteomes" id="UP001368500"/>
    </source>
</evidence>
<organism evidence="1 2">
    <name type="scientific">Pseudaquabacterium rugosum</name>
    <dbReference type="NCBI Taxonomy" id="2984194"/>
    <lineage>
        <taxon>Bacteria</taxon>
        <taxon>Pseudomonadati</taxon>
        <taxon>Pseudomonadota</taxon>
        <taxon>Betaproteobacteria</taxon>
        <taxon>Burkholderiales</taxon>
        <taxon>Sphaerotilaceae</taxon>
        <taxon>Pseudaquabacterium</taxon>
    </lineage>
</organism>
<accession>A0ABU9BIC0</accession>
<reference evidence="1 2" key="1">
    <citation type="submission" date="2024-04" db="EMBL/GenBank/DDBJ databases">
        <title>Novel species of the genus Ideonella isolated from streams.</title>
        <authorList>
            <person name="Lu H."/>
        </authorList>
    </citation>
    <scope>NUCLEOTIDE SEQUENCE [LARGE SCALE GENOMIC DNA]</scope>
    <source>
        <strain evidence="1 2">BYS139W</strain>
    </source>
</reference>
<dbReference type="Proteomes" id="UP001368500">
    <property type="component" value="Unassembled WGS sequence"/>
</dbReference>
<proteinExistence type="predicted"/>
<evidence type="ECO:0008006" key="3">
    <source>
        <dbReference type="Google" id="ProtNLM"/>
    </source>
</evidence>
<evidence type="ECO:0000313" key="1">
    <source>
        <dbReference type="EMBL" id="MEK8028652.1"/>
    </source>
</evidence>
<dbReference type="RefSeq" id="WP_341376438.1">
    <property type="nucleotide sequence ID" value="NZ_JBBUTF010000027.1"/>
</dbReference>
<sequence>MLAANPAIAEDVVQFMRRVAAIDILRCSHCRQGAWRAVLCQLPERSAGLHATQPEPSGAGPPGVRR</sequence>
<comment type="caution">
    <text evidence="1">The sequence shown here is derived from an EMBL/GenBank/DDBJ whole genome shotgun (WGS) entry which is preliminary data.</text>
</comment>